<evidence type="ECO:0000313" key="2">
    <source>
        <dbReference type="EMBL" id="KUO14483.1"/>
    </source>
</evidence>
<dbReference type="GO" id="GO:0005524">
    <property type="term" value="F:ATP binding"/>
    <property type="evidence" value="ECO:0007669"/>
    <property type="project" value="InterPro"/>
</dbReference>
<accession>A0A101UPF1</accession>
<dbReference type="Proteomes" id="UP000053260">
    <property type="component" value="Unassembled WGS sequence"/>
</dbReference>
<dbReference type="InterPro" id="IPR001245">
    <property type="entry name" value="Ser-Thr/Tyr_kinase_cat_dom"/>
</dbReference>
<gene>
    <name evidence="2" type="ORF">AQJ91_46550</name>
</gene>
<evidence type="ECO:0000313" key="3">
    <source>
        <dbReference type="Proteomes" id="UP000053260"/>
    </source>
</evidence>
<protein>
    <recommendedName>
        <fullName evidence="1">Protein kinase domain-containing protein</fullName>
    </recommendedName>
</protein>
<dbReference type="GO" id="GO:0004672">
    <property type="term" value="F:protein kinase activity"/>
    <property type="evidence" value="ECO:0007669"/>
    <property type="project" value="InterPro"/>
</dbReference>
<comment type="caution">
    <text evidence="2">The sequence shown here is derived from an EMBL/GenBank/DDBJ whole genome shotgun (WGS) entry which is preliminary data.</text>
</comment>
<evidence type="ECO:0000259" key="1">
    <source>
        <dbReference type="PROSITE" id="PS50011"/>
    </source>
</evidence>
<reference evidence="2 3" key="1">
    <citation type="submission" date="2015-10" db="EMBL/GenBank/DDBJ databases">
        <title>Draft genome sequence of Streptomyces sp. RV15, isolated from a marine sponge.</title>
        <authorList>
            <person name="Ruckert C."/>
            <person name="Abdelmohsen U.R."/>
            <person name="Winkler A."/>
            <person name="Hentschel U."/>
            <person name="Kalinowski J."/>
            <person name="Kampfer P."/>
            <person name="Glaeser S."/>
        </authorList>
    </citation>
    <scope>NUCLEOTIDE SEQUENCE [LARGE SCALE GENOMIC DNA]</scope>
    <source>
        <strain evidence="2 3">RV15</strain>
    </source>
</reference>
<name>A0A101UPF1_9ACTN</name>
<sequence>MIHRDIEPANVMLTADRTLKPGDFGIARFAAAASSRAARQLTCPVQDEINGPGSVPLAQLTAAAWDSAR</sequence>
<dbReference type="RefSeq" id="WP_067035889.1">
    <property type="nucleotide sequence ID" value="NZ_KQ949138.1"/>
</dbReference>
<dbReference type="SUPFAM" id="SSF56112">
    <property type="entry name" value="Protein kinase-like (PK-like)"/>
    <property type="match status" value="1"/>
</dbReference>
<dbReference type="InterPro" id="IPR011009">
    <property type="entry name" value="Kinase-like_dom_sf"/>
</dbReference>
<dbReference type="Gene3D" id="1.10.510.10">
    <property type="entry name" value="Transferase(Phosphotransferase) domain 1"/>
    <property type="match status" value="1"/>
</dbReference>
<dbReference type="EMBL" id="LMXB01000147">
    <property type="protein sequence ID" value="KUO14483.1"/>
    <property type="molecule type" value="Genomic_DNA"/>
</dbReference>
<keyword evidence="3" id="KW-1185">Reference proteome</keyword>
<dbReference type="InterPro" id="IPR000719">
    <property type="entry name" value="Prot_kinase_dom"/>
</dbReference>
<feature type="domain" description="Protein kinase" evidence="1">
    <location>
        <begin position="1"/>
        <end position="69"/>
    </location>
</feature>
<dbReference type="PROSITE" id="PS50011">
    <property type="entry name" value="PROTEIN_KINASE_DOM"/>
    <property type="match status" value="1"/>
</dbReference>
<proteinExistence type="predicted"/>
<organism evidence="2 3">
    <name type="scientific">Streptomyces dysideae</name>
    <dbReference type="NCBI Taxonomy" id="909626"/>
    <lineage>
        <taxon>Bacteria</taxon>
        <taxon>Bacillati</taxon>
        <taxon>Actinomycetota</taxon>
        <taxon>Actinomycetes</taxon>
        <taxon>Kitasatosporales</taxon>
        <taxon>Streptomycetaceae</taxon>
        <taxon>Streptomyces</taxon>
    </lineage>
</organism>
<dbReference type="Pfam" id="PF07714">
    <property type="entry name" value="PK_Tyr_Ser-Thr"/>
    <property type="match status" value="1"/>
</dbReference>
<dbReference type="AlphaFoldDB" id="A0A101UPF1"/>